<dbReference type="AlphaFoldDB" id="A0A2A2JP95"/>
<sequence>MYTLLLIATAIPAISALRWGHWYDESSPICVGTKCPSANPFTYSYCCGTLLNDCCIWIQVGFLKPELY</sequence>
<evidence type="ECO:0000256" key="1">
    <source>
        <dbReference type="SAM" id="SignalP"/>
    </source>
</evidence>
<evidence type="ECO:0008006" key="4">
    <source>
        <dbReference type="Google" id="ProtNLM"/>
    </source>
</evidence>
<proteinExistence type="predicted"/>
<protein>
    <recommendedName>
        <fullName evidence="4">WAP domain-containing protein</fullName>
    </recommendedName>
</protein>
<dbReference type="Proteomes" id="UP000218231">
    <property type="component" value="Unassembled WGS sequence"/>
</dbReference>
<name>A0A2A2JP95_9BILA</name>
<feature type="chain" id="PRO_5012584436" description="WAP domain-containing protein" evidence="1">
    <location>
        <begin position="17"/>
        <end position="68"/>
    </location>
</feature>
<accession>A0A2A2JP95</accession>
<organism evidence="2 3">
    <name type="scientific">Diploscapter pachys</name>
    <dbReference type="NCBI Taxonomy" id="2018661"/>
    <lineage>
        <taxon>Eukaryota</taxon>
        <taxon>Metazoa</taxon>
        <taxon>Ecdysozoa</taxon>
        <taxon>Nematoda</taxon>
        <taxon>Chromadorea</taxon>
        <taxon>Rhabditida</taxon>
        <taxon>Rhabditina</taxon>
        <taxon>Rhabditomorpha</taxon>
        <taxon>Rhabditoidea</taxon>
        <taxon>Rhabditidae</taxon>
        <taxon>Diploscapter</taxon>
    </lineage>
</organism>
<reference evidence="2 3" key="1">
    <citation type="journal article" date="2017" name="Curr. Biol.">
        <title>Genome architecture and evolution of a unichromosomal asexual nematode.</title>
        <authorList>
            <person name="Fradin H."/>
            <person name="Zegar C."/>
            <person name="Gutwein M."/>
            <person name="Lucas J."/>
            <person name="Kovtun M."/>
            <person name="Corcoran D."/>
            <person name="Baugh L.R."/>
            <person name="Kiontke K."/>
            <person name="Gunsalus K."/>
            <person name="Fitch D.H."/>
            <person name="Piano F."/>
        </authorList>
    </citation>
    <scope>NUCLEOTIDE SEQUENCE [LARGE SCALE GENOMIC DNA]</scope>
    <source>
        <strain evidence="2">PF1309</strain>
    </source>
</reference>
<evidence type="ECO:0000313" key="2">
    <source>
        <dbReference type="EMBL" id="PAV63471.1"/>
    </source>
</evidence>
<feature type="signal peptide" evidence="1">
    <location>
        <begin position="1"/>
        <end position="16"/>
    </location>
</feature>
<dbReference type="Pfam" id="PF10853">
    <property type="entry name" value="DUF2650"/>
    <property type="match status" value="1"/>
</dbReference>
<keyword evidence="1" id="KW-0732">Signal</keyword>
<dbReference type="EMBL" id="LIAE01010304">
    <property type="protein sequence ID" value="PAV63471.1"/>
    <property type="molecule type" value="Genomic_DNA"/>
</dbReference>
<comment type="caution">
    <text evidence="2">The sequence shown here is derived from an EMBL/GenBank/DDBJ whole genome shotgun (WGS) entry which is preliminary data.</text>
</comment>
<gene>
    <name evidence="2" type="ORF">WR25_01425</name>
</gene>
<evidence type="ECO:0000313" key="3">
    <source>
        <dbReference type="Proteomes" id="UP000218231"/>
    </source>
</evidence>
<dbReference type="InterPro" id="IPR022559">
    <property type="entry name" value="SUP-1-like"/>
</dbReference>
<keyword evidence="3" id="KW-1185">Reference proteome</keyword>